<name>A0A7H0LML5_9SPHN</name>
<dbReference type="RefSeq" id="WP_187763207.1">
    <property type="nucleotide sequence ID" value="NZ_CP061038.1"/>
</dbReference>
<dbReference type="Proteomes" id="UP000516148">
    <property type="component" value="Chromosome"/>
</dbReference>
<keyword evidence="4" id="KW-1185">Reference proteome</keyword>
<feature type="transmembrane region" description="Helical" evidence="1">
    <location>
        <begin position="12"/>
        <end position="34"/>
    </location>
</feature>
<dbReference type="InterPro" id="IPR025565">
    <property type="entry name" value="DUF4328"/>
</dbReference>
<feature type="domain" description="DUF4328" evidence="2">
    <location>
        <begin position="46"/>
        <end position="179"/>
    </location>
</feature>
<feature type="transmembrane region" description="Helical" evidence="1">
    <location>
        <begin position="128"/>
        <end position="149"/>
    </location>
</feature>
<proteinExistence type="predicted"/>
<feature type="transmembrane region" description="Helical" evidence="1">
    <location>
        <begin position="54"/>
        <end position="79"/>
    </location>
</feature>
<organism evidence="3 4">
    <name type="scientific">Sphingomonas alpina</name>
    <dbReference type="NCBI Taxonomy" id="653931"/>
    <lineage>
        <taxon>Bacteria</taxon>
        <taxon>Pseudomonadati</taxon>
        <taxon>Pseudomonadota</taxon>
        <taxon>Alphaproteobacteria</taxon>
        <taxon>Sphingomonadales</taxon>
        <taxon>Sphingomonadaceae</taxon>
        <taxon>Sphingomonas</taxon>
    </lineage>
</organism>
<evidence type="ECO:0000256" key="1">
    <source>
        <dbReference type="SAM" id="Phobius"/>
    </source>
</evidence>
<dbReference type="KEGG" id="spap:H3Z74_06985"/>
<evidence type="ECO:0000313" key="3">
    <source>
        <dbReference type="EMBL" id="QNQ10918.1"/>
    </source>
</evidence>
<feature type="transmembrane region" description="Helical" evidence="1">
    <location>
        <begin position="158"/>
        <end position="180"/>
    </location>
</feature>
<evidence type="ECO:0000313" key="4">
    <source>
        <dbReference type="Proteomes" id="UP000516148"/>
    </source>
</evidence>
<reference evidence="3 4" key="1">
    <citation type="submission" date="2020-09" db="EMBL/GenBank/DDBJ databases">
        <title>Sphingomonas sp., a new species isolated from pork steak.</title>
        <authorList>
            <person name="Heidler von Heilborn D."/>
        </authorList>
    </citation>
    <scope>NUCLEOTIDE SEQUENCE [LARGE SCALE GENOMIC DNA]</scope>
    <source>
        <strain evidence="4">S8-3T</strain>
    </source>
</reference>
<dbReference type="Pfam" id="PF14219">
    <property type="entry name" value="DUF4328"/>
    <property type="match status" value="1"/>
</dbReference>
<sequence length="196" mass="21824">MKLLNLGPLTLFLAAMIVVGALWSPIVLASAFLFPEAFSQNITPIAQQVDLAASIFQISTMIVFSYWIYIAGLNLLASGLKDLEFSPASRIWWFFVPIASFVKPYQGMRELWNASRGTWPYDTNTNLLGIWWALWLLSALSVWITGLAFRDDISQMPLIINSFIDIAQAIVAILLIRGIAQAQNNLDGTPLIDIFA</sequence>
<dbReference type="AlphaFoldDB" id="A0A7H0LML5"/>
<gene>
    <name evidence="3" type="ORF">H3Z74_06985</name>
</gene>
<protein>
    <submittedName>
        <fullName evidence="3">DUF4328 domain-containing protein</fullName>
    </submittedName>
</protein>
<accession>A0A7H0LML5</accession>
<dbReference type="EMBL" id="CP061038">
    <property type="protein sequence ID" value="QNQ10918.1"/>
    <property type="molecule type" value="Genomic_DNA"/>
</dbReference>
<keyword evidence="1" id="KW-0812">Transmembrane</keyword>
<keyword evidence="1" id="KW-0472">Membrane</keyword>
<evidence type="ECO:0000259" key="2">
    <source>
        <dbReference type="Pfam" id="PF14219"/>
    </source>
</evidence>
<keyword evidence="1" id="KW-1133">Transmembrane helix</keyword>